<organism evidence="9 10">
    <name type="scientific">Romboutsia lituseburensis DSM 797</name>
    <dbReference type="NCBI Taxonomy" id="1121325"/>
    <lineage>
        <taxon>Bacteria</taxon>
        <taxon>Bacillati</taxon>
        <taxon>Bacillota</taxon>
        <taxon>Clostridia</taxon>
        <taxon>Peptostreptococcales</taxon>
        <taxon>Peptostreptococcaceae</taxon>
        <taxon>Romboutsia</taxon>
    </lineage>
</organism>
<evidence type="ECO:0000256" key="5">
    <source>
        <dbReference type="ARBA" id="ARBA00022989"/>
    </source>
</evidence>
<evidence type="ECO:0000256" key="6">
    <source>
        <dbReference type="ARBA" id="ARBA00023136"/>
    </source>
</evidence>
<feature type="transmembrane region" description="Helical" evidence="7">
    <location>
        <begin position="15"/>
        <end position="38"/>
    </location>
</feature>
<keyword evidence="6 7" id="KW-0472">Membrane</keyword>
<dbReference type="GO" id="GO:0005886">
    <property type="term" value="C:plasma membrane"/>
    <property type="evidence" value="ECO:0007669"/>
    <property type="project" value="UniProtKB-SubCell"/>
</dbReference>
<feature type="transmembrane region" description="Helical" evidence="7">
    <location>
        <begin position="257"/>
        <end position="278"/>
    </location>
</feature>
<feature type="transmembrane region" description="Helical" evidence="7">
    <location>
        <begin position="314"/>
        <end position="336"/>
    </location>
</feature>
<dbReference type="PROSITE" id="PS50850">
    <property type="entry name" value="MFS"/>
    <property type="match status" value="1"/>
</dbReference>
<keyword evidence="4 7" id="KW-0812">Transmembrane</keyword>
<dbReference type="AlphaFoldDB" id="A0A1G9HXU4"/>
<evidence type="ECO:0000313" key="10">
    <source>
        <dbReference type="Proteomes" id="UP000199068"/>
    </source>
</evidence>
<keyword evidence="5 7" id="KW-1133">Transmembrane helix</keyword>
<dbReference type="Gene3D" id="1.20.1250.20">
    <property type="entry name" value="MFS general substrate transporter like domains"/>
    <property type="match status" value="1"/>
</dbReference>
<dbReference type="Pfam" id="PF07690">
    <property type="entry name" value="MFS_1"/>
    <property type="match status" value="2"/>
</dbReference>
<dbReference type="InterPro" id="IPR050171">
    <property type="entry name" value="MFS_Transporters"/>
</dbReference>
<evidence type="ECO:0000256" key="1">
    <source>
        <dbReference type="ARBA" id="ARBA00004651"/>
    </source>
</evidence>
<dbReference type="PANTHER" id="PTHR23517:SF2">
    <property type="entry name" value="MULTIDRUG RESISTANCE PROTEIN MDTH"/>
    <property type="match status" value="1"/>
</dbReference>
<dbReference type="PANTHER" id="PTHR23517">
    <property type="entry name" value="RESISTANCE PROTEIN MDTM, PUTATIVE-RELATED-RELATED"/>
    <property type="match status" value="1"/>
</dbReference>
<evidence type="ECO:0000259" key="8">
    <source>
        <dbReference type="PROSITE" id="PS50850"/>
    </source>
</evidence>
<dbReference type="STRING" id="1121325.SAMN04515677_1018"/>
<dbReference type="Proteomes" id="UP000199068">
    <property type="component" value="Unassembled WGS sequence"/>
</dbReference>
<feature type="transmembrane region" description="Helical" evidence="7">
    <location>
        <begin position="80"/>
        <end position="102"/>
    </location>
</feature>
<evidence type="ECO:0000256" key="3">
    <source>
        <dbReference type="ARBA" id="ARBA00022475"/>
    </source>
</evidence>
<keyword evidence="2" id="KW-0813">Transport</keyword>
<feature type="transmembrane region" description="Helical" evidence="7">
    <location>
        <begin position="348"/>
        <end position="371"/>
    </location>
</feature>
<comment type="subcellular location">
    <subcellularLocation>
        <location evidence="1">Cell membrane</location>
        <topology evidence="1">Multi-pass membrane protein</topology>
    </subcellularLocation>
</comment>
<feature type="transmembrane region" description="Helical" evidence="7">
    <location>
        <begin position="141"/>
        <end position="161"/>
    </location>
</feature>
<gene>
    <name evidence="9" type="ORF">SAMN04515677_1018</name>
</gene>
<accession>A0A1G9HXU4</accession>
<dbReference type="InterPro" id="IPR011701">
    <property type="entry name" value="MFS"/>
</dbReference>
<feature type="transmembrane region" description="Helical" evidence="7">
    <location>
        <begin position="167"/>
        <end position="187"/>
    </location>
</feature>
<protein>
    <submittedName>
        <fullName evidence="9">MFS-type transporter involved in bile tolerance, Atg22 family</fullName>
    </submittedName>
</protein>
<feature type="transmembrane region" description="Helical" evidence="7">
    <location>
        <begin position="50"/>
        <end position="68"/>
    </location>
</feature>
<dbReference type="RefSeq" id="WP_092721644.1">
    <property type="nucleotide sequence ID" value="NZ_FNGW01000001.1"/>
</dbReference>
<evidence type="ECO:0000256" key="2">
    <source>
        <dbReference type="ARBA" id="ARBA00022448"/>
    </source>
</evidence>
<name>A0A1G9HXU4_9FIRM</name>
<feature type="domain" description="Major facilitator superfamily (MFS) profile" evidence="8">
    <location>
        <begin position="14"/>
        <end position="402"/>
    </location>
</feature>
<dbReference type="InterPro" id="IPR020846">
    <property type="entry name" value="MFS_dom"/>
</dbReference>
<evidence type="ECO:0000256" key="4">
    <source>
        <dbReference type="ARBA" id="ARBA00022692"/>
    </source>
</evidence>
<dbReference type="EMBL" id="FNGW01000001">
    <property type="protein sequence ID" value="SDL17494.1"/>
    <property type="molecule type" value="Genomic_DNA"/>
</dbReference>
<dbReference type="GO" id="GO:0022857">
    <property type="term" value="F:transmembrane transporter activity"/>
    <property type="evidence" value="ECO:0007669"/>
    <property type="project" value="InterPro"/>
</dbReference>
<sequence>MKNFFSSYKGLPKEIYILFIGKIVNCIGSFVHPLMSLILTQRIGMSAFEAGQFVTILAVCQVPCMIIGGKLSDSFGRRKVIIVFQLLGASMLVVCGIIPTSILTAQIMILSSCFYAFSSPAYDALNADLTNEDNRKESYSLLYMGVNIGFSIGPILGGLLYKNYLNIIFIGDALTTVIALGLFILYVKEPKHKMEEKISLESKEYDEFSKVSTFKVLYKLPILVLFPIMMLLYQFSYSQWGFSLPLQMGTLFGEDGARLYGLLGTANGITVIALTPILTNLTKKFNSLNIISIGGTLYGLCFLVIAFANNMTLFFIAVILLTIGEVLIAINSSAFIANNTPASHRGRISSFIPMISGAGYALGPMIMGKIIDLNGIFIAWIVVTCVAFIGSIGTLLLKKIKLKEFRYNSCNALERK</sequence>
<evidence type="ECO:0000256" key="7">
    <source>
        <dbReference type="SAM" id="Phobius"/>
    </source>
</evidence>
<reference evidence="9 10" key="1">
    <citation type="submission" date="2016-10" db="EMBL/GenBank/DDBJ databases">
        <authorList>
            <person name="de Groot N.N."/>
        </authorList>
    </citation>
    <scope>NUCLEOTIDE SEQUENCE [LARGE SCALE GENOMIC DNA]</scope>
    <source>
        <strain evidence="9 10">DSM 797</strain>
    </source>
</reference>
<dbReference type="CDD" id="cd17329">
    <property type="entry name" value="MFS_MdtH_MDR_like"/>
    <property type="match status" value="1"/>
</dbReference>
<keyword evidence="3" id="KW-1003">Cell membrane</keyword>
<keyword evidence="10" id="KW-1185">Reference proteome</keyword>
<feature type="transmembrane region" description="Helical" evidence="7">
    <location>
        <begin position="216"/>
        <end position="237"/>
    </location>
</feature>
<evidence type="ECO:0000313" key="9">
    <source>
        <dbReference type="EMBL" id="SDL17494.1"/>
    </source>
</evidence>
<feature type="transmembrane region" description="Helical" evidence="7">
    <location>
        <begin position="290"/>
        <end position="308"/>
    </location>
</feature>
<proteinExistence type="predicted"/>
<dbReference type="InterPro" id="IPR036259">
    <property type="entry name" value="MFS_trans_sf"/>
</dbReference>
<feature type="transmembrane region" description="Helical" evidence="7">
    <location>
        <begin position="377"/>
        <end position="397"/>
    </location>
</feature>
<dbReference type="SUPFAM" id="SSF103473">
    <property type="entry name" value="MFS general substrate transporter"/>
    <property type="match status" value="1"/>
</dbReference>